<dbReference type="InterPro" id="IPR007627">
    <property type="entry name" value="RNA_pol_sigma70_r2"/>
</dbReference>
<evidence type="ECO:0000259" key="5">
    <source>
        <dbReference type="Pfam" id="PF04542"/>
    </source>
</evidence>
<dbReference type="Pfam" id="PF08281">
    <property type="entry name" value="Sigma70_r4_2"/>
    <property type="match status" value="1"/>
</dbReference>
<sequence>MNLFFNQETKLIRGCKANDRHAQEGLYKLYYAEMLRICFRYVKSDVLAYDALSMGFLKVFQNIEMFDPKKGAFGAWIRTVMVRSCIDLGRREARFKEIDSNDNEIDEVFIEPSVLDKLFVEDLLNLVRLLPTATQLVFNLSVVEGYHHKEIGVQLGISESTSRWHLSEAKKQLRLMINTSIIDKPTGHKHKL</sequence>
<reference evidence="7 8" key="1">
    <citation type="submission" date="2019-03" db="EMBL/GenBank/DDBJ databases">
        <title>Genomic Encyclopedia of Archaeal and Bacterial Type Strains, Phase II (KMG-II): from individual species to whole genera.</title>
        <authorList>
            <person name="Goeker M."/>
        </authorList>
    </citation>
    <scope>NUCLEOTIDE SEQUENCE [LARGE SCALE GENOMIC DNA]</scope>
    <source>
        <strain evidence="7 8">DSM 19034</strain>
    </source>
</reference>
<dbReference type="InterPro" id="IPR013324">
    <property type="entry name" value="RNA_pol_sigma_r3/r4-like"/>
</dbReference>
<dbReference type="GO" id="GO:0016987">
    <property type="term" value="F:sigma factor activity"/>
    <property type="evidence" value="ECO:0007669"/>
    <property type="project" value="UniProtKB-KW"/>
</dbReference>
<dbReference type="Gene3D" id="1.10.1740.10">
    <property type="match status" value="1"/>
</dbReference>
<dbReference type="SUPFAM" id="SSF88946">
    <property type="entry name" value="Sigma2 domain of RNA polymerase sigma factors"/>
    <property type="match status" value="1"/>
</dbReference>
<dbReference type="Gene3D" id="1.10.10.10">
    <property type="entry name" value="Winged helix-like DNA-binding domain superfamily/Winged helix DNA-binding domain"/>
    <property type="match status" value="1"/>
</dbReference>
<evidence type="ECO:0000313" key="7">
    <source>
        <dbReference type="EMBL" id="TDO20681.1"/>
    </source>
</evidence>
<name>A0A4R6IG05_9SPHI</name>
<proteinExistence type="inferred from homology"/>
<accession>A0A4R6IG05</accession>
<dbReference type="PANTHER" id="PTHR43133:SF46">
    <property type="entry name" value="RNA POLYMERASE SIGMA-70 FACTOR ECF SUBFAMILY"/>
    <property type="match status" value="1"/>
</dbReference>
<keyword evidence="8" id="KW-1185">Reference proteome</keyword>
<feature type="domain" description="RNA polymerase sigma factor 70 region 4 type 2" evidence="6">
    <location>
        <begin position="122"/>
        <end position="173"/>
    </location>
</feature>
<keyword evidence="4" id="KW-0804">Transcription</keyword>
<dbReference type="InterPro" id="IPR013249">
    <property type="entry name" value="RNA_pol_sigma70_r4_t2"/>
</dbReference>
<comment type="caution">
    <text evidence="7">The sequence shown here is derived from an EMBL/GenBank/DDBJ whole genome shotgun (WGS) entry which is preliminary data.</text>
</comment>
<dbReference type="SUPFAM" id="SSF88659">
    <property type="entry name" value="Sigma3 and sigma4 domains of RNA polymerase sigma factors"/>
    <property type="match status" value="1"/>
</dbReference>
<dbReference type="OrthoDB" id="1491902at2"/>
<dbReference type="AlphaFoldDB" id="A0A4R6IG05"/>
<dbReference type="GO" id="GO:0006352">
    <property type="term" value="P:DNA-templated transcription initiation"/>
    <property type="evidence" value="ECO:0007669"/>
    <property type="project" value="InterPro"/>
</dbReference>
<protein>
    <submittedName>
        <fullName evidence="7">RNA polymerase sigma-70 factor (ECF subfamily)</fullName>
    </submittedName>
</protein>
<dbReference type="PANTHER" id="PTHR43133">
    <property type="entry name" value="RNA POLYMERASE ECF-TYPE SIGMA FACTO"/>
    <property type="match status" value="1"/>
</dbReference>
<keyword evidence="3" id="KW-0731">Sigma factor</keyword>
<dbReference type="InterPro" id="IPR039425">
    <property type="entry name" value="RNA_pol_sigma-70-like"/>
</dbReference>
<evidence type="ECO:0000313" key="8">
    <source>
        <dbReference type="Proteomes" id="UP000295499"/>
    </source>
</evidence>
<dbReference type="EMBL" id="SNWM01000004">
    <property type="protein sequence ID" value="TDO20681.1"/>
    <property type="molecule type" value="Genomic_DNA"/>
</dbReference>
<dbReference type="NCBIfam" id="TIGR02937">
    <property type="entry name" value="sigma70-ECF"/>
    <property type="match status" value="1"/>
</dbReference>
<dbReference type="Pfam" id="PF04542">
    <property type="entry name" value="Sigma70_r2"/>
    <property type="match status" value="1"/>
</dbReference>
<dbReference type="RefSeq" id="WP_133557377.1">
    <property type="nucleotide sequence ID" value="NZ_SNWM01000004.1"/>
</dbReference>
<feature type="domain" description="RNA polymerase sigma-70 region 2" evidence="5">
    <location>
        <begin position="26"/>
        <end position="94"/>
    </location>
</feature>
<dbReference type="InterPro" id="IPR013325">
    <property type="entry name" value="RNA_pol_sigma_r2"/>
</dbReference>
<comment type="similarity">
    <text evidence="1">Belongs to the sigma-70 factor family. ECF subfamily.</text>
</comment>
<evidence type="ECO:0000256" key="4">
    <source>
        <dbReference type="ARBA" id="ARBA00023163"/>
    </source>
</evidence>
<evidence type="ECO:0000259" key="6">
    <source>
        <dbReference type="Pfam" id="PF08281"/>
    </source>
</evidence>
<dbReference type="Proteomes" id="UP000295499">
    <property type="component" value="Unassembled WGS sequence"/>
</dbReference>
<keyword evidence="2" id="KW-0805">Transcription regulation</keyword>
<evidence type="ECO:0000256" key="3">
    <source>
        <dbReference type="ARBA" id="ARBA00023082"/>
    </source>
</evidence>
<dbReference type="InterPro" id="IPR036388">
    <property type="entry name" value="WH-like_DNA-bd_sf"/>
</dbReference>
<dbReference type="InterPro" id="IPR014284">
    <property type="entry name" value="RNA_pol_sigma-70_dom"/>
</dbReference>
<dbReference type="GO" id="GO:0003677">
    <property type="term" value="F:DNA binding"/>
    <property type="evidence" value="ECO:0007669"/>
    <property type="project" value="InterPro"/>
</dbReference>
<gene>
    <name evidence="7" type="ORF">CLV32_3314</name>
</gene>
<organism evidence="7 8">
    <name type="scientific">Pedobacter duraquae</name>
    <dbReference type="NCBI Taxonomy" id="425511"/>
    <lineage>
        <taxon>Bacteria</taxon>
        <taxon>Pseudomonadati</taxon>
        <taxon>Bacteroidota</taxon>
        <taxon>Sphingobacteriia</taxon>
        <taxon>Sphingobacteriales</taxon>
        <taxon>Sphingobacteriaceae</taxon>
        <taxon>Pedobacter</taxon>
    </lineage>
</organism>
<evidence type="ECO:0000256" key="1">
    <source>
        <dbReference type="ARBA" id="ARBA00010641"/>
    </source>
</evidence>
<evidence type="ECO:0000256" key="2">
    <source>
        <dbReference type="ARBA" id="ARBA00023015"/>
    </source>
</evidence>